<dbReference type="GO" id="GO:0005509">
    <property type="term" value="F:calcium ion binding"/>
    <property type="evidence" value="ECO:0007669"/>
    <property type="project" value="InterPro"/>
</dbReference>
<dbReference type="OrthoDB" id="26525at2759"/>
<dbReference type="PROSITE" id="PS00018">
    <property type="entry name" value="EF_HAND_1"/>
    <property type="match status" value="1"/>
</dbReference>
<dbReference type="InterPro" id="IPR050230">
    <property type="entry name" value="CALM/Myosin/TropC-like"/>
</dbReference>
<dbReference type="AlphaFoldDB" id="A0A9C7URC7"/>
<organism evidence="4 5">
    <name type="scientific">Galdieria partita</name>
    <dbReference type="NCBI Taxonomy" id="83374"/>
    <lineage>
        <taxon>Eukaryota</taxon>
        <taxon>Rhodophyta</taxon>
        <taxon>Bangiophyceae</taxon>
        <taxon>Galdieriales</taxon>
        <taxon>Galdieriaceae</taxon>
        <taxon>Galdieria</taxon>
    </lineage>
</organism>
<dbReference type="Proteomes" id="UP001061958">
    <property type="component" value="Unassembled WGS sequence"/>
</dbReference>
<gene>
    <name evidence="4" type="ORF">GpartN1_g4655.t1</name>
</gene>
<dbReference type="PANTHER" id="PTHR23048:SF0">
    <property type="entry name" value="CALMODULIN LIKE 3"/>
    <property type="match status" value="1"/>
</dbReference>
<keyword evidence="5" id="KW-1185">Reference proteome</keyword>
<dbReference type="Gene3D" id="1.10.238.10">
    <property type="entry name" value="EF-hand"/>
    <property type="match status" value="1"/>
</dbReference>
<feature type="domain" description="EF-hand" evidence="3">
    <location>
        <begin position="12"/>
        <end position="47"/>
    </location>
</feature>
<name>A0A9C7URC7_9RHOD</name>
<dbReference type="SMART" id="SM00054">
    <property type="entry name" value="EFh"/>
    <property type="match status" value="2"/>
</dbReference>
<proteinExistence type="predicted"/>
<accession>A0A9C7URC7</accession>
<dbReference type="GO" id="GO:0016460">
    <property type="term" value="C:myosin II complex"/>
    <property type="evidence" value="ECO:0007669"/>
    <property type="project" value="TreeGrafter"/>
</dbReference>
<evidence type="ECO:0000256" key="2">
    <source>
        <dbReference type="ARBA" id="ARBA00022837"/>
    </source>
</evidence>
<reference evidence="4" key="2">
    <citation type="submission" date="2022-01" db="EMBL/GenBank/DDBJ databases">
        <authorList>
            <person name="Hirooka S."/>
            <person name="Miyagishima S.Y."/>
        </authorList>
    </citation>
    <scope>NUCLEOTIDE SEQUENCE</scope>
    <source>
        <strain evidence="4">NBRC 102759</strain>
    </source>
</reference>
<sequence length="150" mass="17368">MTRDGERLLTHNKIQHMQNAFSLLDRNKDGKIDLKDLEIISNVFKDMNKDKVEEALRKADLDDDENLDIFEFQALIAKTCETDSQRKLEVASLFSFLQGVKDNTISTETLVSIICRMDSEMTKEKAEEMVQNVFPGKQTIKMEEIYDLFP</sequence>
<protein>
    <recommendedName>
        <fullName evidence="3">EF-hand domain-containing protein</fullName>
    </recommendedName>
</protein>
<evidence type="ECO:0000256" key="1">
    <source>
        <dbReference type="ARBA" id="ARBA00022737"/>
    </source>
</evidence>
<dbReference type="InterPro" id="IPR011992">
    <property type="entry name" value="EF-hand-dom_pair"/>
</dbReference>
<keyword evidence="1" id="KW-0677">Repeat</keyword>
<dbReference type="SUPFAM" id="SSF47473">
    <property type="entry name" value="EF-hand"/>
    <property type="match status" value="1"/>
</dbReference>
<evidence type="ECO:0000259" key="3">
    <source>
        <dbReference type="PROSITE" id="PS50222"/>
    </source>
</evidence>
<dbReference type="InterPro" id="IPR018247">
    <property type="entry name" value="EF_Hand_1_Ca_BS"/>
</dbReference>
<dbReference type="PROSITE" id="PS50222">
    <property type="entry name" value="EF_HAND_2"/>
    <property type="match status" value="1"/>
</dbReference>
<reference evidence="4" key="1">
    <citation type="journal article" date="2022" name="Proc. Natl. Acad. Sci. U.S.A.">
        <title>Life cycle and functional genomics of the unicellular red alga Galdieria for elucidating algal and plant evolution and industrial use.</title>
        <authorList>
            <person name="Hirooka S."/>
            <person name="Itabashi T."/>
            <person name="Ichinose T.M."/>
            <person name="Onuma R."/>
            <person name="Fujiwara T."/>
            <person name="Yamashita S."/>
            <person name="Jong L.W."/>
            <person name="Tomita R."/>
            <person name="Iwane A.H."/>
            <person name="Miyagishima S.Y."/>
        </authorList>
    </citation>
    <scope>NUCLEOTIDE SEQUENCE</scope>
    <source>
        <strain evidence="4">NBRC 102759</strain>
    </source>
</reference>
<keyword evidence="2" id="KW-0106">Calcium</keyword>
<comment type="caution">
    <text evidence="4">The sequence shown here is derived from an EMBL/GenBank/DDBJ whole genome shotgun (WGS) entry which is preliminary data.</text>
</comment>
<evidence type="ECO:0000313" key="4">
    <source>
        <dbReference type="EMBL" id="GJQ12864.1"/>
    </source>
</evidence>
<dbReference type="EMBL" id="BQMJ01000037">
    <property type="protein sequence ID" value="GJQ12864.1"/>
    <property type="molecule type" value="Genomic_DNA"/>
</dbReference>
<dbReference type="PANTHER" id="PTHR23048">
    <property type="entry name" value="MYOSIN LIGHT CHAIN 1, 3"/>
    <property type="match status" value="1"/>
</dbReference>
<evidence type="ECO:0000313" key="5">
    <source>
        <dbReference type="Proteomes" id="UP001061958"/>
    </source>
</evidence>
<dbReference type="InterPro" id="IPR002048">
    <property type="entry name" value="EF_hand_dom"/>
</dbReference>
<dbReference type="Pfam" id="PF13499">
    <property type="entry name" value="EF-hand_7"/>
    <property type="match status" value="1"/>
</dbReference>